<organism evidence="1 2">
    <name type="scientific">Stigmatella aurantiaca (strain DW4/3-1)</name>
    <dbReference type="NCBI Taxonomy" id="378806"/>
    <lineage>
        <taxon>Bacteria</taxon>
        <taxon>Pseudomonadati</taxon>
        <taxon>Myxococcota</taxon>
        <taxon>Myxococcia</taxon>
        <taxon>Myxococcales</taxon>
        <taxon>Cystobacterineae</taxon>
        <taxon>Archangiaceae</taxon>
        <taxon>Stigmatella</taxon>
    </lineage>
</organism>
<gene>
    <name evidence="1" type="ORF">STIAU_2371</name>
</gene>
<sequence length="42" mass="4607">MTSMGNGTTCSFPTPRVLHHDRQAMCGRESGKVISSSLLRTR</sequence>
<proteinExistence type="predicted"/>
<evidence type="ECO:0000313" key="1">
    <source>
        <dbReference type="EMBL" id="EAU61614.1"/>
    </source>
</evidence>
<protein>
    <submittedName>
        <fullName evidence="1">Uncharacterized protein</fullName>
    </submittedName>
</protein>
<feature type="non-terminal residue" evidence="1">
    <location>
        <position position="1"/>
    </location>
</feature>
<accession>Q08MA7</accession>
<dbReference type="AlphaFoldDB" id="Q08MA7"/>
<dbReference type="Proteomes" id="UP000032702">
    <property type="component" value="Unassembled WGS sequence"/>
</dbReference>
<reference evidence="1 2" key="1">
    <citation type="submission" date="2006-04" db="EMBL/GenBank/DDBJ databases">
        <authorList>
            <person name="Nierman W.C."/>
        </authorList>
    </citation>
    <scope>NUCLEOTIDE SEQUENCE [LARGE SCALE GENOMIC DNA]</scope>
    <source>
        <strain evidence="1 2">DW4/3-1</strain>
    </source>
</reference>
<name>Q08MA7_STIAD</name>
<dbReference type="EMBL" id="AAMD01000396">
    <property type="protein sequence ID" value="EAU61614.1"/>
    <property type="molecule type" value="Genomic_DNA"/>
</dbReference>
<evidence type="ECO:0000313" key="2">
    <source>
        <dbReference type="Proteomes" id="UP000032702"/>
    </source>
</evidence>
<comment type="caution">
    <text evidence="1">The sequence shown here is derived from an EMBL/GenBank/DDBJ whole genome shotgun (WGS) entry which is preliminary data.</text>
</comment>